<accession>A0ABW2KVK2</accession>
<dbReference type="PANTHER" id="PTHR33121:SF15">
    <property type="entry name" value="BLUE LIGHT- AND TEMPERATURE-REGULATED ANTIREPRESSOR BLUF"/>
    <property type="match status" value="1"/>
</dbReference>
<evidence type="ECO:0000313" key="3">
    <source>
        <dbReference type="Proteomes" id="UP001596456"/>
    </source>
</evidence>
<dbReference type="RefSeq" id="WP_377358387.1">
    <property type="nucleotide sequence ID" value="NZ_JBHTCM010000010.1"/>
</dbReference>
<dbReference type="EMBL" id="JBHTCM010000010">
    <property type="protein sequence ID" value="MFC7333356.1"/>
    <property type="molecule type" value="Genomic_DNA"/>
</dbReference>
<dbReference type="PROSITE" id="PS50883">
    <property type="entry name" value="EAL"/>
    <property type="match status" value="1"/>
</dbReference>
<dbReference type="SMART" id="SM00052">
    <property type="entry name" value="EAL"/>
    <property type="match status" value="1"/>
</dbReference>
<organism evidence="2 3">
    <name type="scientific">Rhodocista pekingensis</name>
    <dbReference type="NCBI Taxonomy" id="201185"/>
    <lineage>
        <taxon>Bacteria</taxon>
        <taxon>Pseudomonadati</taxon>
        <taxon>Pseudomonadota</taxon>
        <taxon>Alphaproteobacteria</taxon>
        <taxon>Rhodospirillales</taxon>
        <taxon>Azospirillaceae</taxon>
        <taxon>Rhodocista</taxon>
    </lineage>
</organism>
<sequence>MRCPDCERLPPVEYPENRVLLGFATGFTRTKVARLAREHALALEPLEDGDCLGFTASADQLERFCAALDPLLSREEQMHTRALLLPADVAPRVGDWLHTVTLRHLVARVRGRWLVDLVEHDRLFAMLQPIIGRDGALYGHESLLRGREADGSLIGAGSLFDTAKDADLLFNLDLVARRVGLQAAGRVRPPGGKVFINFNPSAIYDPTYCLRTTVRFIEEIGLDPGDVVFEVIESAEVKDLDHLRNILAFYRKAGFRIALDDVGAGFAGLSLMQELRPDVVKIDMGLIRGVHADRYRQSIVGHLIPMIRDTGALSVAEGIEEAADRDWLLDRGIDLMQGYLLGRPFDPVQGATA</sequence>
<reference evidence="3" key="1">
    <citation type="journal article" date="2019" name="Int. J. Syst. Evol. Microbiol.">
        <title>The Global Catalogue of Microorganisms (GCM) 10K type strain sequencing project: providing services to taxonomists for standard genome sequencing and annotation.</title>
        <authorList>
            <consortium name="The Broad Institute Genomics Platform"/>
            <consortium name="The Broad Institute Genome Sequencing Center for Infectious Disease"/>
            <person name="Wu L."/>
            <person name="Ma J."/>
        </authorList>
    </citation>
    <scope>NUCLEOTIDE SEQUENCE [LARGE SCALE GENOMIC DNA]</scope>
    <source>
        <strain evidence="3">CGMCC 1.16275</strain>
    </source>
</reference>
<comment type="caution">
    <text evidence="2">The sequence shown here is derived from an EMBL/GenBank/DDBJ whole genome shotgun (WGS) entry which is preliminary data.</text>
</comment>
<feature type="domain" description="EAL" evidence="1">
    <location>
        <begin position="107"/>
        <end position="353"/>
    </location>
</feature>
<dbReference type="InterPro" id="IPR001633">
    <property type="entry name" value="EAL_dom"/>
</dbReference>
<proteinExistence type="predicted"/>
<dbReference type="Pfam" id="PF00563">
    <property type="entry name" value="EAL"/>
    <property type="match status" value="1"/>
</dbReference>
<dbReference type="CDD" id="cd01948">
    <property type="entry name" value="EAL"/>
    <property type="match status" value="1"/>
</dbReference>
<dbReference type="InterPro" id="IPR050706">
    <property type="entry name" value="Cyclic-di-GMP_PDE-like"/>
</dbReference>
<evidence type="ECO:0000313" key="2">
    <source>
        <dbReference type="EMBL" id="MFC7333356.1"/>
    </source>
</evidence>
<dbReference type="InterPro" id="IPR035919">
    <property type="entry name" value="EAL_sf"/>
</dbReference>
<protein>
    <submittedName>
        <fullName evidence="2">EAL domain-containing protein</fullName>
    </submittedName>
</protein>
<dbReference type="Gene3D" id="3.20.20.450">
    <property type="entry name" value="EAL domain"/>
    <property type="match status" value="1"/>
</dbReference>
<gene>
    <name evidence="2" type="ORF">ACFQPS_09300</name>
</gene>
<name>A0ABW2KVK2_9PROT</name>
<dbReference type="Proteomes" id="UP001596456">
    <property type="component" value="Unassembled WGS sequence"/>
</dbReference>
<evidence type="ECO:0000259" key="1">
    <source>
        <dbReference type="PROSITE" id="PS50883"/>
    </source>
</evidence>
<dbReference type="SUPFAM" id="SSF141868">
    <property type="entry name" value="EAL domain-like"/>
    <property type="match status" value="1"/>
</dbReference>
<dbReference type="PANTHER" id="PTHR33121">
    <property type="entry name" value="CYCLIC DI-GMP PHOSPHODIESTERASE PDEF"/>
    <property type="match status" value="1"/>
</dbReference>
<keyword evidence="3" id="KW-1185">Reference proteome</keyword>